<evidence type="ECO:0000256" key="7">
    <source>
        <dbReference type="SAM" id="SignalP"/>
    </source>
</evidence>
<evidence type="ECO:0000313" key="10">
    <source>
        <dbReference type="Proteomes" id="UP000629098"/>
    </source>
</evidence>
<dbReference type="InterPro" id="IPR010827">
    <property type="entry name" value="BamA/TamA_POTRA"/>
</dbReference>
<feature type="compositionally biased region" description="Pro residues" evidence="6">
    <location>
        <begin position="93"/>
        <end position="102"/>
    </location>
</feature>
<evidence type="ECO:0000256" key="3">
    <source>
        <dbReference type="ARBA" id="ARBA00022729"/>
    </source>
</evidence>
<dbReference type="Proteomes" id="UP000629098">
    <property type="component" value="Unassembled WGS sequence"/>
</dbReference>
<dbReference type="InterPro" id="IPR034746">
    <property type="entry name" value="POTRA"/>
</dbReference>
<feature type="signal peptide" evidence="7">
    <location>
        <begin position="1"/>
        <end position="25"/>
    </location>
</feature>
<keyword evidence="2" id="KW-0812">Transmembrane</keyword>
<accession>A0A8J6XER7</accession>
<organism evidence="9 10">
    <name type="scientific">Iningainema tapete BLCC-T55</name>
    <dbReference type="NCBI Taxonomy" id="2748662"/>
    <lineage>
        <taxon>Bacteria</taxon>
        <taxon>Bacillati</taxon>
        <taxon>Cyanobacteriota</taxon>
        <taxon>Cyanophyceae</taxon>
        <taxon>Nostocales</taxon>
        <taxon>Scytonemataceae</taxon>
        <taxon>Iningainema tapete</taxon>
    </lineage>
</organism>
<evidence type="ECO:0000256" key="1">
    <source>
        <dbReference type="ARBA" id="ARBA00004370"/>
    </source>
</evidence>
<evidence type="ECO:0000256" key="2">
    <source>
        <dbReference type="ARBA" id="ARBA00022692"/>
    </source>
</evidence>
<name>A0A8J6XER7_9CYAN</name>
<dbReference type="Pfam" id="PF08479">
    <property type="entry name" value="POTRA_2"/>
    <property type="match status" value="1"/>
</dbReference>
<dbReference type="InterPro" id="IPR039910">
    <property type="entry name" value="D15-like"/>
</dbReference>
<keyword evidence="10" id="KW-1185">Reference proteome</keyword>
<dbReference type="EMBL" id="JACXAE010000075">
    <property type="protein sequence ID" value="MBD2775160.1"/>
    <property type="molecule type" value="Genomic_DNA"/>
</dbReference>
<sequence>MRVSSAAICTLATLAVGNFYNKVLAAPTTSTTPAETGVVVPVTEETPAQVKAISSPEAVVIPQFSEKRAQEQGSTGAGGQGGKGAKENVYSSPPLPNSPTPSLPNSATTNDLVVTATDVQIVGANEELQQIIRSVIKTQTGGETSQSQLQKDVAAILDTNLFANARVNSSSTSAGLKVVYQVEPIVVRSLQLSGAKALTYQVALERFKSLEGSPISPNALKQVVQQVNKWYTDNGYSLARVVSITPSTEGILTMNVAEGLVGDIKFRFVNEEGNTVDSKGKPVSGRSKPDFLRQQLKLKPGQILQDNVVRQDVQQLYRLGLFENVNVTLEGDANKVDLVYELKETGARSVNLGGNYSADQGILGSLTYRDQNVGGINDSLGVNVQVGQRDFMFDTSFTSPYRASEPNRLGYRVNAFRNRGLSDTFSDEIKLPNGDKVRQGKIGASFSLQRPIDGWDTSLGFNYNRISLRDKEGNINSTDSQGNPLSLSGTGVDDLTTVSFTASKDQRNNPLNPTQGSILTLSTEQSIPLGQGNISMNRLRANYSQYVPVKLFNSKDTQVFALNLQAGTVLGDLPPYEAFNLGGPNSVRGYDTNNVGTGRSYVLASAEYRFPILSALGGVFFADYASDLGSGDTVLGNPGGVRGKPGTGFGYGAGVRFNSPLGVLRADYGFNDQGESRVHFGFGQRF</sequence>
<dbReference type="InterPro" id="IPR013686">
    <property type="entry name" value="Polypept-transport_assoc_ShlB"/>
</dbReference>
<comment type="subcellular location">
    <subcellularLocation>
        <location evidence="1">Membrane</location>
    </subcellularLocation>
</comment>
<feature type="domain" description="POTRA" evidence="8">
    <location>
        <begin position="185"/>
        <end position="259"/>
    </location>
</feature>
<dbReference type="Pfam" id="PF07244">
    <property type="entry name" value="POTRA"/>
    <property type="match status" value="1"/>
</dbReference>
<dbReference type="PANTHER" id="PTHR12815">
    <property type="entry name" value="SORTING AND ASSEMBLY MACHINERY SAMM50 PROTEIN FAMILY MEMBER"/>
    <property type="match status" value="1"/>
</dbReference>
<dbReference type="AlphaFoldDB" id="A0A8J6XER7"/>
<evidence type="ECO:0000259" key="8">
    <source>
        <dbReference type="PROSITE" id="PS51779"/>
    </source>
</evidence>
<dbReference type="PROSITE" id="PS51779">
    <property type="entry name" value="POTRA"/>
    <property type="match status" value="2"/>
</dbReference>
<keyword evidence="3 7" id="KW-0732">Signal</keyword>
<feature type="chain" id="PRO_5035219387" evidence="7">
    <location>
        <begin position="26"/>
        <end position="686"/>
    </location>
</feature>
<feature type="domain" description="POTRA" evidence="8">
    <location>
        <begin position="264"/>
        <end position="345"/>
    </location>
</feature>
<keyword evidence="4" id="KW-0472">Membrane</keyword>
<proteinExistence type="predicted"/>
<comment type="caution">
    <text evidence="9">The sequence shown here is derived from an EMBL/GenBank/DDBJ whole genome shotgun (WGS) entry which is preliminary data.</text>
</comment>
<dbReference type="Pfam" id="PF01103">
    <property type="entry name" value="Omp85"/>
    <property type="match status" value="1"/>
</dbReference>
<gene>
    <name evidence="9" type="ORF">ICL16_24615</name>
</gene>
<dbReference type="InterPro" id="IPR000184">
    <property type="entry name" value="Bac_surfAg_D15"/>
</dbReference>
<evidence type="ECO:0000256" key="4">
    <source>
        <dbReference type="ARBA" id="ARBA00023136"/>
    </source>
</evidence>
<evidence type="ECO:0000256" key="6">
    <source>
        <dbReference type="SAM" id="MobiDB-lite"/>
    </source>
</evidence>
<reference evidence="9" key="1">
    <citation type="submission" date="2020-09" db="EMBL/GenBank/DDBJ databases">
        <title>Iningainema tapete sp. nov. (Scytonemataceae, Cyanobacteria) from greenhouses in central Florida (USA) produces two types of nodularin with biosynthetic potential for microcystin-LR and anabaenopeptins.</title>
        <authorList>
            <person name="Berthold D.E."/>
            <person name="Lefler F.W."/>
            <person name="Huang I.-S."/>
            <person name="Abdulla H."/>
            <person name="Zimba P.V."/>
            <person name="Laughinghouse H.D. IV."/>
        </authorList>
    </citation>
    <scope>NUCLEOTIDE SEQUENCE</scope>
    <source>
        <strain evidence="9">BLCCT55</strain>
    </source>
</reference>
<keyword evidence="5" id="KW-0998">Cell outer membrane</keyword>
<dbReference type="GO" id="GO:0019867">
    <property type="term" value="C:outer membrane"/>
    <property type="evidence" value="ECO:0007669"/>
    <property type="project" value="InterPro"/>
</dbReference>
<dbReference type="PANTHER" id="PTHR12815:SF47">
    <property type="entry name" value="TRANSLOCATION AND ASSEMBLY MODULE SUBUNIT TAMA"/>
    <property type="match status" value="1"/>
</dbReference>
<dbReference type="RefSeq" id="WP_190833179.1">
    <property type="nucleotide sequence ID" value="NZ_CAWPPI010000075.1"/>
</dbReference>
<evidence type="ECO:0000313" key="9">
    <source>
        <dbReference type="EMBL" id="MBD2775160.1"/>
    </source>
</evidence>
<protein>
    <submittedName>
        <fullName evidence="9">BamA/TamA family outer membrane protein</fullName>
    </submittedName>
</protein>
<feature type="region of interest" description="Disordered" evidence="6">
    <location>
        <begin position="66"/>
        <end position="108"/>
    </location>
</feature>
<evidence type="ECO:0000256" key="5">
    <source>
        <dbReference type="ARBA" id="ARBA00023237"/>
    </source>
</evidence>
<dbReference type="Gene3D" id="3.10.20.310">
    <property type="entry name" value="membrane protein fhac"/>
    <property type="match status" value="3"/>
</dbReference>
<dbReference type="Gene3D" id="2.40.160.50">
    <property type="entry name" value="membrane protein fhac: a member of the omp85/tpsb transporter family"/>
    <property type="match status" value="1"/>
</dbReference>